<feature type="transmembrane region" description="Helical" evidence="1">
    <location>
        <begin position="46"/>
        <end position="65"/>
    </location>
</feature>
<gene>
    <name evidence="2" type="ORF">Cch01nite_31950</name>
</gene>
<keyword evidence="1" id="KW-1133">Transmembrane helix</keyword>
<dbReference type="Proteomes" id="UP000632740">
    <property type="component" value="Unassembled WGS sequence"/>
</dbReference>
<evidence type="ECO:0000313" key="2">
    <source>
        <dbReference type="EMBL" id="GIG22471.1"/>
    </source>
</evidence>
<evidence type="ECO:0000256" key="1">
    <source>
        <dbReference type="SAM" id="Phobius"/>
    </source>
</evidence>
<name>A0A919P6F6_9CELL</name>
<accession>A0A919P6F6</accession>
<keyword evidence="3" id="KW-1185">Reference proteome</keyword>
<proteinExistence type="predicted"/>
<keyword evidence="1" id="KW-0812">Transmembrane</keyword>
<dbReference type="AlphaFoldDB" id="A0A919P6F6"/>
<dbReference type="EMBL" id="BONK01000011">
    <property type="protein sequence ID" value="GIG22471.1"/>
    <property type="molecule type" value="Genomic_DNA"/>
</dbReference>
<comment type="caution">
    <text evidence="2">The sequence shown here is derived from an EMBL/GenBank/DDBJ whole genome shotgun (WGS) entry which is preliminary data.</text>
</comment>
<reference evidence="2" key="1">
    <citation type="submission" date="2021-01" db="EMBL/GenBank/DDBJ databases">
        <title>Whole genome shotgun sequence of Cellulomonas chitinilytica NBRC 110799.</title>
        <authorList>
            <person name="Komaki H."/>
            <person name="Tamura T."/>
        </authorList>
    </citation>
    <scope>NUCLEOTIDE SEQUENCE</scope>
    <source>
        <strain evidence="2">NBRC 110799</strain>
    </source>
</reference>
<evidence type="ECO:0000313" key="3">
    <source>
        <dbReference type="Proteomes" id="UP000632740"/>
    </source>
</evidence>
<protein>
    <submittedName>
        <fullName evidence="2">Uncharacterized protein</fullName>
    </submittedName>
</protein>
<keyword evidence="1" id="KW-0472">Membrane</keyword>
<organism evidence="2 3">
    <name type="scientific">Cellulomonas chitinilytica</name>
    <dbReference type="NCBI Taxonomy" id="398759"/>
    <lineage>
        <taxon>Bacteria</taxon>
        <taxon>Bacillati</taxon>
        <taxon>Actinomycetota</taxon>
        <taxon>Actinomycetes</taxon>
        <taxon>Micrococcales</taxon>
        <taxon>Cellulomonadaceae</taxon>
        <taxon>Cellulomonas</taxon>
    </lineage>
</organism>
<sequence>MTDARTTGPRAPLGVRATRWSRAVAARCHRRWTAQVGPADRGDVPGWVLVTLMTAGLVTALWMIAGPALGGVFEDAISSVTGP</sequence>